<protein>
    <recommendedName>
        <fullName evidence="2">Non-canonical purine NTP pyrophosphatase</fullName>
    </recommendedName>
</protein>
<name>A0A381N737_9ZZZZ</name>
<dbReference type="GO" id="GO:0009143">
    <property type="term" value="P:nucleoside triphosphate catabolic process"/>
    <property type="evidence" value="ECO:0007669"/>
    <property type="project" value="InterPro"/>
</dbReference>
<dbReference type="GO" id="GO:0047429">
    <property type="term" value="F:nucleoside triphosphate diphosphatase activity"/>
    <property type="evidence" value="ECO:0007669"/>
    <property type="project" value="InterPro"/>
</dbReference>
<dbReference type="Pfam" id="PF01725">
    <property type="entry name" value="Ham1p_like"/>
    <property type="match status" value="1"/>
</dbReference>
<sequence length="210" mass="23081">MDTPILLATGNSDKQNAFRSLLKGLPFRPVTPIDLGATTSTQEGGNTHEAIAIEKAVEWSKASSMLAIASDGGLVIPALGPGWESRHTRRFAGLDVDVDDAQRVDRLLELMGPHTGAARVASWAEALAIAYNGRPVASWELLGATGEIAETRQLGPVPEFWAFTVWIFPQYGKTYNQLTHEELDSLNDHWTRLGQLVRRFFQSIYVPPLD</sequence>
<dbReference type="InterPro" id="IPR002637">
    <property type="entry name" value="RdgB/HAM1"/>
</dbReference>
<dbReference type="SUPFAM" id="SSF52972">
    <property type="entry name" value="ITPase-like"/>
    <property type="match status" value="1"/>
</dbReference>
<dbReference type="InterPro" id="IPR029001">
    <property type="entry name" value="ITPase-like_fam"/>
</dbReference>
<reference evidence="1" key="1">
    <citation type="submission" date="2018-05" db="EMBL/GenBank/DDBJ databases">
        <authorList>
            <person name="Lanie J.A."/>
            <person name="Ng W.-L."/>
            <person name="Kazmierczak K.M."/>
            <person name="Andrzejewski T.M."/>
            <person name="Davidsen T.M."/>
            <person name="Wayne K.J."/>
            <person name="Tettelin H."/>
            <person name="Glass J.I."/>
            <person name="Rusch D."/>
            <person name="Podicherti R."/>
            <person name="Tsui H.-C.T."/>
            <person name="Winkler M.E."/>
        </authorList>
    </citation>
    <scope>NUCLEOTIDE SEQUENCE</scope>
</reference>
<organism evidence="1">
    <name type="scientific">marine metagenome</name>
    <dbReference type="NCBI Taxonomy" id="408172"/>
    <lineage>
        <taxon>unclassified sequences</taxon>
        <taxon>metagenomes</taxon>
        <taxon>ecological metagenomes</taxon>
    </lineage>
</organism>
<dbReference type="EMBL" id="UINC01000170">
    <property type="protein sequence ID" value="SUZ50446.1"/>
    <property type="molecule type" value="Genomic_DNA"/>
</dbReference>
<accession>A0A381N737</accession>
<gene>
    <name evidence="1" type="ORF">METZ01_LOCUS3300</name>
</gene>
<dbReference type="Gene3D" id="3.90.950.10">
    <property type="match status" value="1"/>
</dbReference>
<dbReference type="AlphaFoldDB" id="A0A381N737"/>
<evidence type="ECO:0000313" key="1">
    <source>
        <dbReference type="EMBL" id="SUZ50446.1"/>
    </source>
</evidence>
<evidence type="ECO:0008006" key="2">
    <source>
        <dbReference type="Google" id="ProtNLM"/>
    </source>
</evidence>
<proteinExistence type="predicted"/>